<keyword evidence="1" id="KW-0489">Methyltransferase</keyword>
<comment type="caution">
    <text evidence="1">The sequence shown here is derived from an EMBL/GenBank/DDBJ whole genome shotgun (WGS) entry which is preliminary data.</text>
</comment>
<keyword evidence="1" id="KW-0808">Transferase</keyword>
<gene>
    <name evidence="1" type="ORF">MLD63_05705</name>
</gene>
<keyword evidence="1" id="KW-0687">Ribonucleoprotein</keyword>
<dbReference type="Proteomes" id="UP001203945">
    <property type="component" value="Unassembled WGS sequence"/>
</dbReference>
<evidence type="ECO:0000313" key="1">
    <source>
        <dbReference type="EMBL" id="MCQ0969919.1"/>
    </source>
</evidence>
<keyword evidence="1" id="KW-0689">Ribosomal protein</keyword>
<dbReference type="RefSeq" id="WP_255328927.1">
    <property type="nucleotide sequence ID" value="NZ_JAKZEU010000002.1"/>
</dbReference>
<dbReference type="GO" id="GO:0032259">
    <property type="term" value="P:methylation"/>
    <property type="evidence" value="ECO:0007669"/>
    <property type="project" value="UniProtKB-KW"/>
</dbReference>
<dbReference type="GO" id="GO:0008168">
    <property type="term" value="F:methyltransferase activity"/>
    <property type="evidence" value="ECO:0007669"/>
    <property type="project" value="UniProtKB-KW"/>
</dbReference>
<dbReference type="Gene3D" id="3.40.50.150">
    <property type="entry name" value="Vaccinia Virus protein VP39"/>
    <property type="match status" value="1"/>
</dbReference>
<dbReference type="EMBL" id="JAKZEU010000002">
    <property type="protein sequence ID" value="MCQ0969919.1"/>
    <property type="molecule type" value="Genomic_DNA"/>
</dbReference>
<accession>A0ABT1MQD9</accession>
<name>A0ABT1MQD9_9RHOB</name>
<protein>
    <submittedName>
        <fullName evidence="1">50S ribosomal protein L11 methyltransferase</fullName>
    </submittedName>
</protein>
<dbReference type="GO" id="GO:0005840">
    <property type="term" value="C:ribosome"/>
    <property type="evidence" value="ECO:0007669"/>
    <property type="project" value="UniProtKB-KW"/>
</dbReference>
<dbReference type="SUPFAM" id="SSF53335">
    <property type="entry name" value="S-adenosyl-L-methionine-dependent methyltransferases"/>
    <property type="match status" value="1"/>
</dbReference>
<evidence type="ECO:0000313" key="2">
    <source>
        <dbReference type="Proteomes" id="UP001203945"/>
    </source>
</evidence>
<reference evidence="1 2" key="1">
    <citation type="submission" date="2022-03" db="EMBL/GenBank/DDBJ databases">
        <authorList>
            <person name="He Y."/>
        </authorList>
    </citation>
    <scope>NUCLEOTIDE SEQUENCE [LARGE SCALE GENOMIC DNA]</scope>
    <source>
        <strain evidence="1 2">TK19116</strain>
    </source>
</reference>
<sequence length="103" mass="11010">MPKPKAEQFLIDDLVIDIPVWGLTGYLRERLDGGLYEGPERALVRKFVRADDRVLDLGAGAGVVAMIAARIVGAEKVVASRRTPRCARPSSAISAGTGCTRSS</sequence>
<organism evidence="1 2">
    <name type="scientific">Paracoccus albicereus</name>
    <dbReference type="NCBI Taxonomy" id="2922394"/>
    <lineage>
        <taxon>Bacteria</taxon>
        <taxon>Pseudomonadati</taxon>
        <taxon>Pseudomonadota</taxon>
        <taxon>Alphaproteobacteria</taxon>
        <taxon>Rhodobacterales</taxon>
        <taxon>Paracoccaceae</taxon>
        <taxon>Paracoccus</taxon>
    </lineage>
</organism>
<keyword evidence="2" id="KW-1185">Reference proteome</keyword>
<proteinExistence type="predicted"/>
<dbReference type="InterPro" id="IPR029063">
    <property type="entry name" value="SAM-dependent_MTases_sf"/>
</dbReference>